<accession>A0AAI8VDG4</accession>
<dbReference type="AlphaFoldDB" id="A0AAI8VDG4"/>
<dbReference type="Proteomes" id="UP001295740">
    <property type="component" value="Unassembled WGS sequence"/>
</dbReference>
<evidence type="ECO:0000313" key="2">
    <source>
        <dbReference type="Proteomes" id="UP001295740"/>
    </source>
</evidence>
<sequence length="502" mass="54027">MSLPASISTSPARPMGSLERFMKAIADGGAPLNREHWIISLAFHVAFEPSVTAPELHLQRAWQATRLQYPALAAVLRSGPLGEPELTIEPDNEEAAAWTSNTFTTHDNSKDADELFSELRPTAHATCHWIPSAAQLMIRSSHWRIDGVGMLMLGHSFMTALANVLHFGLDAPLSSYAITKSTQSPLGSHVETVARSLAQRPQTEGRAQGQRHAIPTQVAAVADDIIAKYTGGFPSIALPTREGSETTLPGATSRVAMGFDVPTTSKVVTGCRMMGVTVTSAVHAAIVRVAADFPQHPLAKSYAAFGPADLRRVIYEQDMDADVGPMGLFHLGLPICIEDVVSSSSGGAVKSFRTVARELQAVYGQDLVNFWDPADGSGAMVSLLDLVEANPRRTQELFAALLPPGLPPMQSPDLSSLGKIERYIQSEYGVGTGAGQGKVEVLDVWLGLDVLTRALQFHVWSWKGELRIAACFNRSFYEGAFVTDVIGKVREELLAGTSVYIA</sequence>
<gene>
    <name evidence="1" type="ORF">KHLLAP_LOCUS6160</name>
</gene>
<reference evidence="1" key="1">
    <citation type="submission" date="2023-10" db="EMBL/GenBank/DDBJ databases">
        <authorList>
            <person name="Hackl T."/>
        </authorList>
    </citation>
    <scope>NUCLEOTIDE SEQUENCE</scope>
</reference>
<evidence type="ECO:0000313" key="1">
    <source>
        <dbReference type="EMBL" id="CAJ2505692.1"/>
    </source>
</evidence>
<comment type="caution">
    <text evidence="1">The sequence shown here is derived from an EMBL/GenBank/DDBJ whole genome shotgun (WGS) entry which is preliminary data.</text>
</comment>
<dbReference type="PANTHER" id="PTHR42034">
    <property type="entry name" value="CHROMOSOME 7, WHOLE GENOME SHOTGUN SEQUENCE-RELATED"/>
    <property type="match status" value="1"/>
</dbReference>
<dbReference type="PANTHER" id="PTHR42034:SF1">
    <property type="entry name" value="CONDENSATION DOMAIN-CONTAINING PROTEIN"/>
    <property type="match status" value="1"/>
</dbReference>
<dbReference type="EMBL" id="CAUWAG010000007">
    <property type="protein sequence ID" value="CAJ2505692.1"/>
    <property type="molecule type" value="Genomic_DNA"/>
</dbReference>
<protein>
    <submittedName>
        <fullName evidence="1">Uu.00g130860.m01.CDS01</fullName>
    </submittedName>
</protein>
<dbReference type="Gene3D" id="3.30.559.10">
    <property type="entry name" value="Chloramphenicol acetyltransferase-like domain"/>
    <property type="match status" value="1"/>
</dbReference>
<dbReference type="Gene3D" id="3.30.559.30">
    <property type="entry name" value="Nonribosomal peptide synthetase, condensation domain"/>
    <property type="match status" value="1"/>
</dbReference>
<organism evidence="1 2">
    <name type="scientific">Anthostomella pinea</name>
    <dbReference type="NCBI Taxonomy" id="933095"/>
    <lineage>
        <taxon>Eukaryota</taxon>
        <taxon>Fungi</taxon>
        <taxon>Dikarya</taxon>
        <taxon>Ascomycota</taxon>
        <taxon>Pezizomycotina</taxon>
        <taxon>Sordariomycetes</taxon>
        <taxon>Xylariomycetidae</taxon>
        <taxon>Xylariales</taxon>
        <taxon>Xylariaceae</taxon>
        <taxon>Anthostomella</taxon>
    </lineage>
</organism>
<name>A0AAI8VDG4_9PEZI</name>
<proteinExistence type="predicted"/>
<keyword evidence="2" id="KW-1185">Reference proteome</keyword>
<dbReference type="InterPro" id="IPR023213">
    <property type="entry name" value="CAT-like_dom_sf"/>
</dbReference>